<evidence type="ECO:0000256" key="1">
    <source>
        <dbReference type="SAM" id="MobiDB-lite"/>
    </source>
</evidence>
<dbReference type="Proteomes" id="UP000077428">
    <property type="component" value="Unassembled WGS sequence"/>
</dbReference>
<dbReference type="AlphaFoldDB" id="A0A166BA95"/>
<evidence type="ECO:0000313" key="3">
    <source>
        <dbReference type="Proteomes" id="UP000077428"/>
    </source>
</evidence>
<evidence type="ECO:0000313" key="2">
    <source>
        <dbReference type="EMBL" id="KZX13073.1"/>
    </source>
</evidence>
<dbReference type="EMBL" id="LWMU01000059">
    <property type="protein sequence ID" value="KZX13073.1"/>
    <property type="molecule type" value="Genomic_DNA"/>
</dbReference>
<gene>
    <name evidence="2" type="ORF">MBORA_09760</name>
</gene>
<organism evidence="2 3">
    <name type="scientific">Methanobrevibacter oralis</name>
    <dbReference type="NCBI Taxonomy" id="66851"/>
    <lineage>
        <taxon>Archaea</taxon>
        <taxon>Methanobacteriati</taxon>
        <taxon>Methanobacteriota</taxon>
        <taxon>Methanomada group</taxon>
        <taxon>Methanobacteria</taxon>
        <taxon>Methanobacteriales</taxon>
        <taxon>Methanobacteriaceae</taxon>
        <taxon>Methanobrevibacter</taxon>
    </lineage>
</organism>
<protein>
    <submittedName>
        <fullName evidence="2">Uncharacterized protein</fullName>
    </submittedName>
</protein>
<feature type="region of interest" description="Disordered" evidence="1">
    <location>
        <begin position="56"/>
        <end position="77"/>
    </location>
</feature>
<accession>A0A166BA95</accession>
<sequence>MFDSGSINVKKFGNLVLYRFIITYFTQIPNSVMSVINCIRNLYGIYGRKLHKNRKHIPKNISKTHKKDNKNSKMIFK</sequence>
<dbReference type="PATRIC" id="fig|66851.6.peg.1072"/>
<keyword evidence="3" id="KW-1185">Reference proteome</keyword>
<proteinExistence type="predicted"/>
<feature type="compositionally biased region" description="Basic residues" evidence="1">
    <location>
        <begin position="56"/>
        <end position="68"/>
    </location>
</feature>
<name>A0A166BA95_METOA</name>
<comment type="caution">
    <text evidence="2">The sequence shown here is derived from an EMBL/GenBank/DDBJ whole genome shotgun (WGS) entry which is preliminary data.</text>
</comment>
<reference evidence="3" key="1">
    <citation type="journal article" date="2016" name="Genome Announc.">
        <title>Draft Genome Sequences of Methanobrevibacter curvatus DSM11111, Methanobrevibacter cuticularis DSM11139, Methanobrevibacter filiformis DSM11501, and Methanobrevibacter oralis DSM7256.</title>
        <authorList>
            <person name="Poehlein A."/>
            <person name="Seedorf H."/>
        </authorList>
    </citation>
    <scope>NUCLEOTIDE SEQUENCE [LARGE SCALE GENOMIC DNA]</scope>
    <source>
        <strain evidence="3">DSM 7256 / JCM 30027 / ZR</strain>
    </source>
</reference>